<dbReference type="NCBIfam" id="TIGR00266">
    <property type="entry name" value="TIGR00266 family protein"/>
    <property type="match status" value="1"/>
</dbReference>
<name>A0A517ZYG9_9PLAN</name>
<sequence>MKFDISGNPDYGDLTVAMEPGDAIWAESGGMNRMSSHLAMKTHMVGGLAQSVVRKFLGGESLFVAEYTASQLGFIGISPATPGSVLHREMTGDSFMLTAGAFLACTPGMDLSPRFGGMRSFFSGEGVVLIEVTGTGDLFYNAFGGVVEREIDGELVVDTGHVVAWEPSLDYTISGMGGIKQTLFSGEGLVMKFTGRGRLYLQTRHLGGLAGWLSPYCVG</sequence>
<dbReference type="Gene3D" id="3.60.160.10">
    <property type="entry name" value="Mitochondrial biogenesis AIM24"/>
    <property type="match status" value="1"/>
</dbReference>
<dbReference type="InterPro" id="IPR002838">
    <property type="entry name" value="AIM24"/>
</dbReference>
<gene>
    <name evidence="1" type="ORF">Mal52_60590</name>
</gene>
<reference evidence="1 2" key="1">
    <citation type="submission" date="2019-02" db="EMBL/GenBank/DDBJ databases">
        <title>Deep-cultivation of Planctomycetes and their phenomic and genomic characterization uncovers novel biology.</title>
        <authorList>
            <person name="Wiegand S."/>
            <person name="Jogler M."/>
            <person name="Boedeker C."/>
            <person name="Pinto D."/>
            <person name="Vollmers J."/>
            <person name="Rivas-Marin E."/>
            <person name="Kohn T."/>
            <person name="Peeters S.H."/>
            <person name="Heuer A."/>
            <person name="Rast P."/>
            <person name="Oberbeckmann S."/>
            <person name="Bunk B."/>
            <person name="Jeske O."/>
            <person name="Meyerdierks A."/>
            <person name="Storesund J.E."/>
            <person name="Kallscheuer N."/>
            <person name="Luecker S."/>
            <person name="Lage O.M."/>
            <person name="Pohl T."/>
            <person name="Merkel B.J."/>
            <person name="Hornburger P."/>
            <person name="Mueller R.-W."/>
            <person name="Bruemmer F."/>
            <person name="Labrenz M."/>
            <person name="Spormann A.M."/>
            <person name="Op den Camp H."/>
            <person name="Overmann J."/>
            <person name="Amann R."/>
            <person name="Jetten M.S.M."/>
            <person name="Mascher T."/>
            <person name="Medema M.H."/>
            <person name="Devos D.P."/>
            <person name="Kaster A.-K."/>
            <person name="Ovreas L."/>
            <person name="Rohde M."/>
            <person name="Galperin M.Y."/>
            <person name="Jogler C."/>
        </authorList>
    </citation>
    <scope>NUCLEOTIDE SEQUENCE [LARGE SCALE GENOMIC DNA]</scope>
    <source>
        <strain evidence="1 2">Mal52</strain>
    </source>
</reference>
<dbReference type="AlphaFoldDB" id="A0A517ZYG9"/>
<organism evidence="1 2">
    <name type="scientific">Symmachiella dynata</name>
    <dbReference type="NCBI Taxonomy" id="2527995"/>
    <lineage>
        <taxon>Bacteria</taxon>
        <taxon>Pseudomonadati</taxon>
        <taxon>Planctomycetota</taxon>
        <taxon>Planctomycetia</taxon>
        <taxon>Planctomycetales</taxon>
        <taxon>Planctomycetaceae</taxon>
        <taxon>Symmachiella</taxon>
    </lineage>
</organism>
<dbReference type="PANTHER" id="PTHR43657:SF1">
    <property type="entry name" value="ALTERED INHERITANCE OF MITOCHONDRIA PROTEIN 24, MITOCHONDRIAL"/>
    <property type="match status" value="1"/>
</dbReference>
<dbReference type="OrthoDB" id="9779518at2"/>
<proteinExistence type="predicted"/>
<evidence type="ECO:0000313" key="2">
    <source>
        <dbReference type="Proteomes" id="UP000319383"/>
    </source>
</evidence>
<evidence type="ECO:0000313" key="1">
    <source>
        <dbReference type="EMBL" id="QDU47527.1"/>
    </source>
</evidence>
<dbReference type="PANTHER" id="PTHR43657">
    <property type="entry name" value="TRYPTOPHAN RNA-BINDING ATTENUATOR PROTEIN-LIKE PROTEIN"/>
    <property type="match status" value="1"/>
</dbReference>
<accession>A0A517ZYG9</accession>
<dbReference type="InterPro" id="IPR036983">
    <property type="entry name" value="AIM24_sf"/>
</dbReference>
<protein>
    <recommendedName>
        <fullName evidence="3">TIGR00266 family protein</fullName>
    </recommendedName>
</protein>
<dbReference type="SUPFAM" id="SSF51219">
    <property type="entry name" value="TRAP-like"/>
    <property type="match status" value="1"/>
</dbReference>
<dbReference type="Pfam" id="PF01987">
    <property type="entry name" value="AIM24"/>
    <property type="match status" value="1"/>
</dbReference>
<evidence type="ECO:0008006" key="3">
    <source>
        <dbReference type="Google" id="ProtNLM"/>
    </source>
</evidence>
<dbReference type="EMBL" id="CP036276">
    <property type="protein sequence ID" value="QDU47527.1"/>
    <property type="molecule type" value="Genomic_DNA"/>
</dbReference>
<dbReference type="Proteomes" id="UP000319383">
    <property type="component" value="Chromosome"/>
</dbReference>
<keyword evidence="2" id="KW-1185">Reference proteome</keyword>
<dbReference type="InterPro" id="IPR016031">
    <property type="entry name" value="Trp_RNA-bd_attenuator-like_dom"/>
</dbReference>
<dbReference type="KEGG" id="sdyn:Mal52_60590"/>
<dbReference type="RefSeq" id="WP_145380335.1">
    <property type="nucleotide sequence ID" value="NZ_CAXBED010000006.1"/>
</dbReference>